<protein>
    <submittedName>
        <fullName evidence="5">Linear amide C-N hydrolase, choloylglycine hydrolase family protein</fullName>
    </submittedName>
</protein>
<keyword evidence="2 5" id="KW-0378">Hydrolase</keyword>
<feature type="chain" id="PRO_5013169145" evidence="3">
    <location>
        <begin position="37"/>
        <end position="370"/>
    </location>
</feature>
<evidence type="ECO:0000313" key="5">
    <source>
        <dbReference type="EMBL" id="OYR13711.1"/>
    </source>
</evidence>
<sequence length="370" mass="40063">MQKNWSIWKSSCRALARTAAIAALASALVIPQVAQACTSFVLPTTDGSIVYGRTMEFAFPIDSQMIVLPRNFDIAATPADGKVAKTWKAKYAAVGMNAFGVTALADGMNEKGLTGGVLYFPDFAKYADPADAKAENSLAPWDVLTWALTNFATVAEVKEALSDISVVTVIQKNMGIAPPLHYTLHDASGASIVIEPVDGKLKIYDNPLGVMTNAPSFDWHMTNLRNYVKLSPNNAKPVKILGAEIKPLGEGSGMLGIPGDTTPPSRFVRASAFVLSAKPVASGPESVRLAEHIVNNFDIPKGWIEEPNTPAEYTQWSTIGDLKNQVYYVKTYDDPVLRGVSFKDLDLDAKDMVTIQMRPKLEPASLIEKK</sequence>
<evidence type="ECO:0000256" key="2">
    <source>
        <dbReference type="ARBA" id="ARBA00022801"/>
    </source>
</evidence>
<reference evidence="5 6" key="1">
    <citation type="submission" date="2017-07" db="EMBL/GenBank/DDBJ databases">
        <title>Phylogenetic study on the rhizospheric bacterium Ochrobactrum sp. A44.</title>
        <authorList>
            <person name="Krzyzanowska D.M."/>
            <person name="Ossowicki A."/>
            <person name="Rajewska M."/>
            <person name="Maciag T."/>
            <person name="Kaczynski Z."/>
            <person name="Czerwicka M."/>
            <person name="Jafra S."/>
        </authorList>
    </citation>
    <scope>NUCLEOTIDE SEQUENCE [LARGE SCALE GENOMIC DNA]</scope>
    <source>
        <strain evidence="5 6">OgA9a</strain>
    </source>
</reference>
<evidence type="ECO:0000256" key="1">
    <source>
        <dbReference type="ARBA" id="ARBA00006625"/>
    </source>
</evidence>
<accession>A0A256FGX7</accession>
<dbReference type="InterPro" id="IPR029132">
    <property type="entry name" value="CBAH/NAAA_C"/>
</dbReference>
<dbReference type="SUPFAM" id="SSF56235">
    <property type="entry name" value="N-terminal nucleophile aminohydrolases (Ntn hydrolases)"/>
    <property type="match status" value="1"/>
</dbReference>
<evidence type="ECO:0000256" key="3">
    <source>
        <dbReference type="SAM" id="SignalP"/>
    </source>
</evidence>
<keyword evidence="3" id="KW-0732">Signal</keyword>
<dbReference type="OrthoDB" id="9794717at2"/>
<dbReference type="PANTHER" id="PTHR35527">
    <property type="entry name" value="CHOLOYLGLYCINE HYDROLASE"/>
    <property type="match status" value="1"/>
</dbReference>
<name>A0A256FGX7_9HYPH</name>
<keyword evidence="6" id="KW-1185">Reference proteome</keyword>
<comment type="caution">
    <text evidence="5">The sequence shown here is derived from an EMBL/GenBank/DDBJ whole genome shotgun (WGS) entry which is preliminary data.</text>
</comment>
<feature type="domain" description="Choloylglycine hydrolase/NAAA C-terminal" evidence="4">
    <location>
        <begin position="37"/>
        <end position="354"/>
    </location>
</feature>
<dbReference type="InterPro" id="IPR029055">
    <property type="entry name" value="Ntn_hydrolases_N"/>
</dbReference>
<dbReference type="InterPro" id="IPR052193">
    <property type="entry name" value="Peptidase_C59"/>
</dbReference>
<dbReference type="PANTHER" id="PTHR35527:SF2">
    <property type="entry name" value="HYDROLASE"/>
    <property type="match status" value="1"/>
</dbReference>
<evidence type="ECO:0000313" key="6">
    <source>
        <dbReference type="Proteomes" id="UP000216478"/>
    </source>
</evidence>
<evidence type="ECO:0000259" key="4">
    <source>
        <dbReference type="Pfam" id="PF02275"/>
    </source>
</evidence>
<comment type="similarity">
    <text evidence="1">Belongs to the peptidase C59 family.</text>
</comment>
<dbReference type="CDD" id="cd00542">
    <property type="entry name" value="Ntn_PVA"/>
    <property type="match status" value="1"/>
</dbReference>
<dbReference type="RefSeq" id="WP_094539979.1">
    <property type="nucleotide sequence ID" value="NZ_JBHEER010000002.1"/>
</dbReference>
<dbReference type="GO" id="GO:0016787">
    <property type="term" value="F:hydrolase activity"/>
    <property type="evidence" value="ECO:0007669"/>
    <property type="project" value="UniProtKB-KW"/>
</dbReference>
<dbReference type="Gene3D" id="3.60.60.10">
    <property type="entry name" value="Penicillin V Acylase, Chain A"/>
    <property type="match status" value="1"/>
</dbReference>
<proteinExistence type="inferred from homology"/>
<gene>
    <name evidence="5" type="ORF">CEV33_0508</name>
</gene>
<feature type="signal peptide" evidence="3">
    <location>
        <begin position="1"/>
        <end position="36"/>
    </location>
</feature>
<organism evidence="5 6">
    <name type="scientific">Brucella grignonensis</name>
    <dbReference type="NCBI Taxonomy" id="94627"/>
    <lineage>
        <taxon>Bacteria</taxon>
        <taxon>Pseudomonadati</taxon>
        <taxon>Pseudomonadota</taxon>
        <taxon>Alphaproteobacteria</taxon>
        <taxon>Hyphomicrobiales</taxon>
        <taxon>Brucellaceae</taxon>
        <taxon>Brucella/Ochrobactrum group</taxon>
        <taxon>Brucella</taxon>
    </lineage>
</organism>
<dbReference type="EMBL" id="NNRL01000157">
    <property type="protein sequence ID" value="OYR13711.1"/>
    <property type="molecule type" value="Genomic_DNA"/>
</dbReference>
<dbReference type="Pfam" id="PF02275">
    <property type="entry name" value="CBAH"/>
    <property type="match status" value="1"/>
</dbReference>
<dbReference type="AlphaFoldDB" id="A0A256FGX7"/>
<dbReference type="Proteomes" id="UP000216478">
    <property type="component" value="Unassembled WGS sequence"/>
</dbReference>